<dbReference type="InterPro" id="IPR019546">
    <property type="entry name" value="TAT_signal_bac_arc"/>
</dbReference>
<comment type="similarity">
    <text evidence="2">Belongs to the glycosyl hydrolase 51 family.</text>
</comment>
<dbReference type="Gene3D" id="3.20.20.80">
    <property type="entry name" value="Glycosidases"/>
    <property type="match status" value="1"/>
</dbReference>
<accession>A0AAU7D7J2</accession>
<evidence type="ECO:0000256" key="7">
    <source>
        <dbReference type="ARBA" id="ARBA00023295"/>
    </source>
</evidence>
<evidence type="ECO:0000256" key="5">
    <source>
        <dbReference type="ARBA" id="ARBA00022801"/>
    </source>
</evidence>
<evidence type="ECO:0000313" key="11">
    <source>
        <dbReference type="EMBL" id="XBH13320.1"/>
    </source>
</evidence>
<keyword evidence="6" id="KW-0119">Carbohydrate metabolism</keyword>
<organism evidence="10">
    <name type="scientific">Edaphobacter paludis</name>
    <dbReference type="NCBI Taxonomy" id="3035702"/>
    <lineage>
        <taxon>Bacteria</taxon>
        <taxon>Pseudomonadati</taxon>
        <taxon>Acidobacteriota</taxon>
        <taxon>Terriglobia</taxon>
        <taxon>Terriglobales</taxon>
        <taxon>Acidobacteriaceae</taxon>
        <taxon>Edaphobacter</taxon>
    </lineage>
</organism>
<dbReference type="KEGG" id="epl:P4G45_15560"/>
<protein>
    <recommendedName>
        <fullName evidence="4">non-reducing end alpha-L-arabinofuranosidase</fullName>
        <ecNumber evidence="4">3.2.1.55</ecNumber>
    </recommendedName>
</protein>
<feature type="signal peptide" evidence="8">
    <location>
        <begin position="1"/>
        <end position="26"/>
    </location>
</feature>
<dbReference type="EMBL" id="CP121195">
    <property type="protein sequence ID" value="XBH13320.1"/>
    <property type="molecule type" value="Genomic_DNA"/>
</dbReference>
<evidence type="ECO:0000259" key="9">
    <source>
        <dbReference type="SMART" id="SM00813"/>
    </source>
</evidence>
<keyword evidence="5" id="KW-0378">Hydrolase</keyword>
<comment type="catalytic activity">
    <reaction evidence="1">
        <text>Hydrolysis of terminal non-reducing alpha-L-arabinofuranoside residues in alpha-L-arabinosides.</text>
        <dbReference type="EC" id="3.2.1.55"/>
    </reaction>
</comment>
<dbReference type="InterPro" id="IPR055235">
    <property type="entry name" value="ASD1_cat"/>
</dbReference>
<evidence type="ECO:0000256" key="4">
    <source>
        <dbReference type="ARBA" id="ARBA00012670"/>
    </source>
</evidence>
<accession>A0AAU7CWX0</accession>
<dbReference type="InterPro" id="IPR010720">
    <property type="entry name" value="Alpha-L-AF_C"/>
</dbReference>
<evidence type="ECO:0000256" key="6">
    <source>
        <dbReference type="ARBA" id="ARBA00023277"/>
    </source>
</evidence>
<feature type="chain" id="PRO_5043288398" description="non-reducing end alpha-L-arabinofuranosidase" evidence="8">
    <location>
        <begin position="27"/>
        <end position="551"/>
    </location>
</feature>
<dbReference type="Pfam" id="PF06964">
    <property type="entry name" value="Alpha-L-AF_C"/>
    <property type="match status" value="1"/>
</dbReference>
<dbReference type="InterPro" id="IPR006311">
    <property type="entry name" value="TAT_signal"/>
</dbReference>
<dbReference type="Pfam" id="PF22848">
    <property type="entry name" value="ASD1_dom"/>
    <property type="match status" value="1"/>
</dbReference>
<evidence type="ECO:0000256" key="8">
    <source>
        <dbReference type="SAM" id="SignalP"/>
    </source>
</evidence>
<feature type="domain" description="Alpha-L-arabinofuranosidase C-terminal" evidence="9">
    <location>
        <begin position="348"/>
        <end position="542"/>
    </location>
</feature>
<dbReference type="GO" id="GO:0000272">
    <property type="term" value="P:polysaccharide catabolic process"/>
    <property type="evidence" value="ECO:0007669"/>
    <property type="project" value="TreeGrafter"/>
</dbReference>
<dbReference type="Gene3D" id="2.60.40.1180">
    <property type="entry name" value="Golgi alpha-mannosidase II"/>
    <property type="match status" value="1"/>
</dbReference>
<dbReference type="SUPFAM" id="SSF51445">
    <property type="entry name" value="(Trans)glycosidases"/>
    <property type="match status" value="1"/>
</dbReference>
<dbReference type="GO" id="GO:0046373">
    <property type="term" value="P:L-arabinose metabolic process"/>
    <property type="evidence" value="ECO:0007669"/>
    <property type="project" value="InterPro"/>
</dbReference>
<name>A0AAU7CWX0_9BACT</name>
<dbReference type="NCBIfam" id="TIGR01409">
    <property type="entry name" value="TAT_signal_seq"/>
    <property type="match status" value="1"/>
</dbReference>
<keyword evidence="8" id="KW-0732">Signal</keyword>
<comment type="subunit">
    <text evidence="3">Homohexamer; trimer of dimers.</text>
</comment>
<reference evidence="10" key="1">
    <citation type="submission" date="2023-03" db="EMBL/GenBank/DDBJ databases">
        <title>Edaphobacter sp.</title>
        <authorList>
            <person name="Huber K.J."/>
            <person name="Papendorf J."/>
            <person name="Pilke C."/>
            <person name="Bunk B."/>
            <person name="Sproeer C."/>
            <person name="Pester M."/>
        </authorList>
    </citation>
    <scope>NUCLEOTIDE SEQUENCE</scope>
    <source>
        <strain evidence="10">DSM 109919</strain>
        <strain evidence="11">DSM 109920</strain>
    </source>
</reference>
<evidence type="ECO:0000256" key="3">
    <source>
        <dbReference type="ARBA" id="ARBA00011165"/>
    </source>
</evidence>
<dbReference type="EC" id="3.2.1.55" evidence="4"/>
<dbReference type="InterPro" id="IPR017853">
    <property type="entry name" value="GH"/>
</dbReference>
<proteinExistence type="inferred from homology"/>
<dbReference type="SMART" id="SM00813">
    <property type="entry name" value="Alpha-L-AF_C"/>
    <property type="match status" value="1"/>
</dbReference>
<dbReference type="PROSITE" id="PS51318">
    <property type="entry name" value="TAT"/>
    <property type="match status" value="1"/>
</dbReference>
<dbReference type="PANTHER" id="PTHR43576:SF2">
    <property type="entry name" value="INTRACELLULAR EXO-ALPHA-L-ARABINOFURANOSIDASE 2"/>
    <property type="match status" value="1"/>
</dbReference>
<dbReference type="AlphaFoldDB" id="A0AAU7CWX0"/>
<evidence type="ECO:0000256" key="2">
    <source>
        <dbReference type="ARBA" id="ARBA00007186"/>
    </source>
</evidence>
<dbReference type="PANTHER" id="PTHR43576">
    <property type="entry name" value="ALPHA-L-ARABINOFURANOSIDASE C-RELATED"/>
    <property type="match status" value="1"/>
</dbReference>
<dbReference type="SUPFAM" id="SSF51011">
    <property type="entry name" value="Glycosyl hydrolase domain"/>
    <property type="match status" value="1"/>
</dbReference>
<evidence type="ECO:0000256" key="1">
    <source>
        <dbReference type="ARBA" id="ARBA00001462"/>
    </source>
</evidence>
<dbReference type="RefSeq" id="WP_348267392.1">
    <property type="nucleotide sequence ID" value="NZ_CP121194.1"/>
</dbReference>
<keyword evidence="7" id="KW-0326">Glycosidase</keyword>
<dbReference type="EMBL" id="CP121194">
    <property type="protein sequence ID" value="XBH09884.1"/>
    <property type="molecule type" value="Genomic_DNA"/>
</dbReference>
<dbReference type="InterPro" id="IPR013780">
    <property type="entry name" value="Glyco_hydro_b"/>
</dbReference>
<sequence>MDRRKFLQASSLAGAAIAFGARPAWSATVDAHVEILLDESIGIIAPEIYGQFTEQLGGVIYDGVWVGEGSSTPNVHGIRKEIVDCLKQIHVPVIRWPGGCFADSYDWRDGIGPRKDRPTRTNFWADDPDARRLSGNAVQLYENNAFGTDEFIRFCHLSGAQPYLASNLRSLPAMEFSRWVEYCNSPAGSTTLAKQRAANGSAEPYNVKYWGVGNESWGCGGNFEPGEYAEEFRRFTTWVPHYGVPLSYVGSGPNDNNLEWTNGFFEALRRKNYMPRELRGWSVHYYTWNLSMGQTNDWVAGKRDALDFDETGWYELFLQGLYMEDIVRAQWGLLGEFDPSRNIKLVVDEYGAWYKPGTQLDPTHMLGQQVTLRDALLTAMTLDIFNRHAEKVGMAACAQLINNLNALFFSHEDKFITTPVFHVFDMYAAHQGGQSLRANFSSPEVHYQRNGKTASLAGLLGSASLTGKTVTLTATNPDLKEPRVTEIVLRGSAKIASAEASVLTNTDMHAHNTFEMPNTVQLKKHAIEVQGDGLTITIPAASVSRIAIQLA</sequence>
<evidence type="ECO:0000313" key="10">
    <source>
        <dbReference type="EMBL" id="XBH09884.1"/>
    </source>
</evidence>
<gene>
    <name evidence="10" type="ORF">P4G45_15560</name>
    <name evidence="11" type="ORF">P8936_16770</name>
</gene>
<dbReference type="GO" id="GO:0046556">
    <property type="term" value="F:alpha-L-arabinofuranosidase activity"/>
    <property type="evidence" value="ECO:0007669"/>
    <property type="project" value="UniProtKB-EC"/>
</dbReference>